<organism evidence="2 3">
    <name type="scientific">Cellulomonas triticagri</name>
    <dbReference type="NCBI Taxonomy" id="2483352"/>
    <lineage>
        <taxon>Bacteria</taxon>
        <taxon>Bacillati</taxon>
        <taxon>Actinomycetota</taxon>
        <taxon>Actinomycetes</taxon>
        <taxon>Micrococcales</taxon>
        <taxon>Cellulomonadaceae</taxon>
        <taxon>Cellulomonas</taxon>
    </lineage>
</organism>
<dbReference type="RefSeq" id="WP_158609586.1">
    <property type="nucleotide sequence ID" value="NZ_RFFI01000041.1"/>
</dbReference>
<name>A0A3M2JCV2_9CELL</name>
<feature type="non-terminal residue" evidence="2">
    <location>
        <position position="1"/>
    </location>
</feature>
<feature type="compositionally biased region" description="Low complexity" evidence="1">
    <location>
        <begin position="11"/>
        <end position="21"/>
    </location>
</feature>
<evidence type="ECO:0000313" key="3">
    <source>
        <dbReference type="Proteomes" id="UP000269289"/>
    </source>
</evidence>
<dbReference type="Proteomes" id="UP000269289">
    <property type="component" value="Unassembled WGS sequence"/>
</dbReference>
<feature type="region of interest" description="Disordered" evidence="1">
    <location>
        <begin position="11"/>
        <end position="40"/>
    </location>
</feature>
<dbReference type="AlphaFoldDB" id="A0A3M2JCV2"/>
<evidence type="ECO:0000256" key="1">
    <source>
        <dbReference type="SAM" id="MobiDB-lite"/>
    </source>
</evidence>
<gene>
    <name evidence="2" type="ORF">EBM89_09010</name>
</gene>
<dbReference type="OrthoDB" id="10012894at2"/>
<sequence>DRVRAARAAAEAGAARAAAAPERNRWADDEPSMDDPDIGSNGLSGVPLVVQVLRATVIEELVDEGY</sequence>
<comment type="caution">
    <text evidence="2">The sequence shown here is derived from an EMBL/GenBank/DDBJ whole genome shotgun (WGS) entry which is preliminary data.</text>
</comment>
<dbReference type="EMBL" id="RFFI01000041">
    <property type="protein sequence ID" value="RMI09720.1"/>
    <property type="molecule type" value="Genomic_DNA"/>
</dbReference>
<accession>A0A3M2JCV2</accession>
<reference evidence="2 3" key="1">
    <citation type="submission" date="2018-10" db="EMBL/GenBank/DDBJ databases">
        <title>Isolation, diversity and antifungal activity of actinobacteria from wheat.</title>
        <authorList>
            <person name="Han C."/>
        </authorList>
    </citation>
    <scope>NUCLEOTIDE SEQUENCE [LARGE SCALE GENOMIC DNA]</scope>
    <source>
        <strain evidence="2 3">NEAU-YY56</strain>
    </source>
</reference>
<proteinExistence type="predicted"/>
<evidence type="ECO:0000313" key="2">
    <source>
        <dbReference type="EMBL" id="RMI09720.1"/>
    </source>
</evidence>
<keyword evidence="3" id="KW-1185">Reference proteome</keyword>
<protein>
    <submittedName>
        <fullName evidence="2">Uncharacterized protein</fullName>
    </submittedName>
</protein>